<dbReference type="Gene3D" id="1.25.40.10">
    <property type="entry name" value="Tetratricopeptide repeat domain"/>
    <property type="match status" value="2"/>
</dbReference>
<evidence type="ECO:0000256" key="1">
    <source>
        <dbReference type="SAM" id="MobiDB-lite"/>
    </source>
</evidence>
<dbReference type="EMBL" id="JACCBA010000001">
    <property type="protein sequence ID" value="NYD51834.1"/>
    <property type="molecule type" value="Genomic_DNA"/>
</dbReference>
<gene>
    <name evidence="3" type="ORF">BJY14_007817</name>
</gene>
<dbReference type="Pfam" id="PF13374">
    <property type="entry name" value="TPR_10"/>
    <property type="match status" value="1"/>
</dbReference>
<keyword evidence="4" id="KW-1185">Reference proteome</keyword>
<dbReference type="InterPro" id="IPR011990">
    <property type="entry name" value="TPR-like_helical_dom_sf"/>
</dbReference>
<comment type="caution">
    <text evidence="3">The sequence shown here is derived from an EMBL/GenBank/DDBJ whole genome shotgun (WGS) entry which is preliminary data.</text>
</comment>
<proteinExistence type="predicted"/>
<accession>A0A7Y9JLT1</accession>
<evidence type="ECO:0000313" key="4">
    <source>
        <dbReference type="Proteomes" id="UP000529783"/>
    </source>
</evidence>
<feature type="domain" description="NB-ARC" evidence="2">
    <location>
        <begin position="160"/>
        <end position="303"/>
    </location>
</feature>
<reference evidence="3 4" key="1">
    <citation type="submission" date="2020-07" db="EMBL/GenBank/DDBJ databases">
        <title>Sequencing the genomes of 1000 actinobacteria strains.</title>
        <authorList>
            <person name="Klenk H.-P."/>
        </authorList>
    </citation>
    <scope>NUCLEOTIDE SEQUENCE [LARGE SCALE GENOMIC DNA]</scope>
    <source>
        <strain evidence="3 4">DSM 40398</strain>
    </source>
</reference>
<dbReference type="Pfam" id="PF00931">
    <property type="entry name" value="NB-ARC"/>
    <property type="match status" value="1"/>
</dbReference>
<dbReference type="AlphaFoldDB" id="A0A7Y9JLT1"/>
<evidence type="ECO:0000259" key="2">
    <source>
        <dbReference type="Pfam" id="PF00931"/>
    </source>
</evidence>
<name>A0A7Y9JLT1_9ACTN</name>
<dbReference type="RefSeq" id="WP_179848148.1">
    <property type="nucleotide sequence ID" value="NZ_JACCBA010000001.1"/>
</dbReference>
<evidence type="ECO:0000313" key="3">
    <source>
        <dbReference type="EMBL" id="NYD51834.1"/>
    </source>
</evidence>
<feature type="region of interest" description="Disordered" evidence="1">
    <location>
        <begin position="818"/>
        <end position="843"/>
    </location>
</feature>
<dbReference type="InterPro" id="IPR002182">
    <property type="entry name" value="NB-ARC"/>
</dbReference>
<protein>
    <submittedName>
        <fullName evidence="3">Tetratricopeptide (TPR) repeat protein</fullName>
    </submittedName>
</protein>
<dbReference type="Proteomes" id="UP000529783">
    <property type="component" value="Unassembled WGS sequence"/>
</dbReference>
<dbReference type="SUPFAM" id="SSF52540">
    <property type="entry name" value="P-loop containing nucleoside triphosphate hydrolases"/>
    <property type="match status" value="1"/>
</dbReference>
<dbReference type="PANTHER" id="PTHR46082">
    <property type="entry name" value="ATP/GTP-BINDING PROTEIN-RELATED"/>
    <property type="match status" value="1"/>
</dbReference>
<dbReference type="Gene3D" id="3.40.50.300">
    <property type="entry name" value="P-loop containing nucleotide triphosphate hydrolases"/>
    <property type="match status" value="1"/>
</dbReference>
<organism evidence="3 4">
    <name type="scientific">Actinomadura luteofluorescens</name>
    <dbReference type="NCBI Taxonomy" id="46163"/>
    <lineage>
        <taxon>Bacteria</taxon>
        <taxon>Bacillati</taxon>
        <taxon>Actinomycetota</taxon>
        <taxon>Actinomycetes</taxon>
        <taxon>Streptosporangiales</taxon>
        <taxon>Thermomonosporaceae</taxon>
        <taxon>Actinomadura</taxon>
    </lineage>
</organism>
<dbReference type="GO" id="GO:0043531">
    <property type="term" value="F:ADP binding"/>
    <property type="evidence" value="ECO:0007669"/>
    <property type="project" value="InterPro"/>
</dbReference>
<dbReference type="Pfam" id="PF13424">
    <property type="entry name" value="TPR_12"/>
    <property type="match status" value="1"/>
</dbReference>
<sequence length="843" mass="91749">MGEPLDSTEVWAAAVRALWEAAGKPTGAAIERQAAAQKPPLKVTSQRWSDWRKGTNVPADQAIADWLVTFLRSRARQRTPAFVPPADPWWQQVWKQARKERQGRGGRPPGRHRSAVPVVWEQVRVGVVPRAADCFQDRAVAGRVERAAEQDGTVVLTQQDGRGSTQVLAGMGGVGKTQLAAAYARHAWQQGVGVLVWADAATRDGVVSAYADTAVRLGLQLADRQDPDRSAREFLVWAETTTQCWWLVVLDDVRSLGELRGLWPPAAASAAAGRVVVTTRLRDVFEGTDSRIVTVDTFTAQEARGYLRAKLGSRAADAGQVRALAKDLGYLPLALAQAAAYILGADITIAAYRERLATRLLRQAMPSGDALPKDHEHIVTATWELSIDQADRAEPLGLARPVLQMASVLDPAGIPQAALSSPPALDYLTGYRPDAPAHTAHQDSQVSGEMVDEALRLLHRHSLIDHDRTATHREIRVHHLVQRATRENLRSGTRNGSARFTQLAHAAANAVAAIWPKIERDHLGQILRANTTTLQDAVSIGCLISPATGAHSVLFQAATSLGETGQVEAAVTAYASLVVAAQDHLNTDHPDILKARHGLARWQGEMGDSARAVAAFEEVLDDQTRILGSHHLQTLTTLHSLAYWQGKTGNVTGAVEAFQEVWEKRKRVLGPHHVGTLEARHNLAYWKGEAGDIIGAIAMHEEVLEDRSRILGPEHLQTLSTRHNLALWRGVSDAHYVVSALREMLVDFRRVLGPEHPFTLIARGNLAQYLGEAGNADAAAVAFRKLVADRTRVLGPDHPQTQAAHQQMVHWQEVQRAATSNRDIADRSNHQEGWFGGGGAGSG</sequence>
<dbReference type="SUPFAM" id="SSF48452">
    <property type="entry name" value="TPR-like"/>
    <property type="match status" value="2"/>
</dbReference>
<dbReference type="InterPro" id="IPR053137">
    <property type="entry name" value="NLR-like"/>
</dbReference>
<dbReference type="PANTHER" id="PTHR46082:SF6">
    <property type="entry name" value="AAA+ ATPASE DOMAIN-CONTAINING PROTEIN-RELATED"/>
    <property type="match status" value="1"/>
</dbReference>
<dbReference type="InterPro" id="IPR027417">
    <property type="entry name" value="P-loop_NTPase"/>
</dbReference>
<feature type="compositionally biased region" description="Gly residues" evidence="1">
    <location>
        <begin position="834"/>
        <end position="843"/>
    </location>
</feature>